<dbReference type="RefSeq" id="WP_379817165.1">
    <property type="nucleotide sequence ID" value="NZ_JBHUDZ010000007.1"/>
</dbReference>
<name>A0ABW4HB32_9FLAO</name>
<protein>
    <submittedName>
        <fullName evidence="2">Uncharacterized protein</fullName>
    </submittedName>
</protein>
<evidence type="ECO:0000313" key="2">
    <source>
        <dbReference type="EMBL" id="MFD1602355.1"/>
    </source>
</evidence>
<reference evidence="3" key="1">
    <citation type="journal article" date="2019" name="Int. J. Syst. Evol. Microbiol.">
        <title>The Global Catalogue of Microorganisms (GCM) 10K type strain sequencing project: providing services to taxonomists for standard genome sequencing and annotation.</title>
        <authorList>
            <consortium name="The Broad Institute Genomics Platform"/>
            <consortium name="The Broad Institute Genome Sequencing Center for Infectious Disease"/>
            <person name="Wu L."/>
            <person name="Ma J."/>
        </authorList>
    </citation>
    <scope>NUCLEOTIDE SEQUENCE [LARGE SCALE GENOMIC DNA]</scope>
    <source>
        <strain evidence="3">CCUG 70865</strain>
    </source>
</reference>
<gene>
    <name evidence="2" type="ORF">ACFSC2_06340</name>
</gene>
<keyword evidence="1" id="KW-0472">Membrane</keyword>
<keyword evidence="3" id="KW-1185">Reference proteome</keyword>
<keyword evidence="1" id="KW-1133">Transmembrane helix</keyword>
<comment type="caution">
    <text evidence="2">The sequence shown here is derived from an EMBL/GenBank/DDBJ whole genome shotgun (WGS) entry which is preliminary data.</text>
</comment>
<keyword evidence="1" id="KW-0812">Transmembrane</keyword>
<accession>A0ABW4HB32</accession>
<evidence type="ECO:0000313" key="3">
    <source>
        <dbReference type="Proteomes" id="UP001597138"/>
    </source>
</evidence>
<feature type="transmembrane region" description="Helical" evidence="1">
    <location>
        <begin position="6"/>
        <end position="28"/>
    </location>
</feature>
<evidence type="ECO:0000256" key="1">
    <source>
        <dbReference type="SAM" id="Phobius"/>
    </source>
</evidence>
<sequence>MNETIYIALISAGSALLGALIPTIISYLNNKEQNKFELKRDLLNNQKTAYKELMIALQNVISYQGNEQFRELQNASIILSIYGDNFSSNAMNDYYTQLVSASLEKRPHLTSDEHKSFQTEIINGIRTNLGLQKFDSFEIIGFRPN</sequence>
<dbReference type="EMBL" id="JBHUDZ010000007">
    <property type="protein sequence ID" value="MFD1602355.1"/>
    <property type="molecule type" value="Genomic_DNA"/>
</dbReference>
<dbReference type="Proteomes" id="UP001597138">
    <property type="component" value="Unassembled WGS sequence"/>
</dbReference>
<proteinExistence type="predicted"/>
<organism evidence="2 3">
    <name type="scientific">Flavobacterium artemisiae</name>
    <dbReference type="NCBI Taxonomy" id="2126556"/>
    <lineage>
        <taxon>Bacteria</taxon>
        <taxon>Pseudomonadati</taxon>
        <taxon>Bacteroidota</taxon>
        <taxon>Flavobacteriia</taxon>
        <taxon>Flavobacteriales</taxon>
        <taxon>Flavobacteriaceae</taxon>
        <taxon>Flavobacterium</taxon>
    </lineage>
</organism>